<evidence type="ECO:0000259" key="2">
    <source>
        <dbReference type="SMART" id="SM00460"/>
    </source>
</evidence>
<gene>
    <name evidence="3" type="ORF">GCM10023150_22330</name>
</gene>
<evidence type="ECO:0000256" key="1">
    <source>
        <dbReference type="SAM" id="Phobius"/>
    </source>
</evidence>
<keyword evidence="1" id="KW-1133">Transmembrane helix</keyword>
<accession>A0ABP8I8V6</accession>
<keyword evidence="4" id="KW-1185">Reference proteome</keyword>
<organism evidence="3 4">
    <name type="scientific">Kangiella taiwanensis</name>
    <dbReference type="NCBI Taxonomy" id="1079179"/>
    <lineage>
        <taxon>Bacteria</taxon>
        <taxon>Pseudomonadati</taxon>
        <taxon>Pseudomonadota</taxon>
        <taxon>Gammaproteobacteria</taxon>
        <taxon>Kangiellales</taxon>
        <taxon>Kangiellaceae</taxon>
        <taxon>Kangiella</taxon>
    </lineage>
</organism>
<feature type="domain" description="Transglutaminase-like" evidence="2">
    <location>
        <begin position="361"/>
        <end position="424"/>
    </location>
</feature>
<dbReference type="Gene3D" id="3.10.620.30">
    <property type="match status" value="1"/>
</dbReference>
<dbReference type="InterPro" id="IPR038765">
    <property type="entry name" value="Papain-like_cys_pep_sf"/>
</dbReference>
<evidence type="ECO:0000313" key="3">
    <source>
        <dbReference type="EMBL" id="GAA4353557.1"/>
    </source>
</evidence>
<reference evidence="4" key="1">
    <citation type="journal article" date="2019" name="Int. J. Syst. Evol. Microbiol.">
        <title>The Global Catalogue of Microorganisms (GCM) 10K type strain sequencing project: providing services to taxonomists for standard genome sequencing and annotation.</title>
        <authorList>
            <consortium name="The Broad Institute Genomics Platform"/>
            <consortium name="The Broad Institute Genome Sequencing Center for Infectious Disease"/>
            <person name="Wu L."/>
            <person name="Ma J."/>
        </authorList>
    </citation>
    <scope>NUCLEOTIDE SEQUENCE [LARGE SCALE GENOMIC DNA]</scope>
    <source>
        <strain evidence="4">JCM 17727</strain>
    </source>
</reference>
<name>A0ABP8I8V6_9GAMM</name>
<keyword evidence="1" id="KW-0472">Membrane</keyword>
<comment type="caution">
    <text evidence="3">The sequence shown here is derived from an EMBL/GenBank/DDBJ whole genome shotgun (WGS) entry which is preliminary data.</text>
</comment>
<dbReference type="InterPro" id="IPR002931">
    <property type="entry name" value="Transglutaminase-like"/>
</dbReference>
<dbReference type="SMART" id="SM00460">
    <property type="entry name" value="TGc"/>
    <property type="match status" value="1"/>
</dbReference>
<feature type="transmembrane region" description="Helical" evidence="1">
    <location>
        <begin position="12"/>
        <end position="31"/>
    </location>
</feature>
<dbReference type="PANTHER" id="PTHR33490:SF6">
    <property type="entry name" value="SLL1049 PROTEIN"/>
    <property type="match status" value="1"/>
</dbReference>
<dbReference type="SUPFAM" id="SSF54001">
    <property type="entry name" value="Cysteine proteinases"/>
    <property type="match status" value="1"/>
</dbReference>
<dbReference type="PANTHER" id="PTHR33490">
    <property type="entry name" value="BLR5614 PROTEIN-RELATED"/>
    <property type="match status" value="1"/>
</dbReference>
<sequence>MKSTANTILSALLKNLFLAACLILLTSYQPYKRLWQVSDLEPFNEWFQINWQGQVVGWAQNRLTKHNGLFKVHQQEHFEGRVRGQRVKFVYEQTFYFETQPPYRIQKGESKLLEPNMVMETNFLNGDRLTVTQSRNQNTSKYERDSINFTLPQYLSWRRFIEKRPEQGDSLQSKSLDPHELILSSNSFTVSKVPQGRHQRFELLDSSGNRLQVNRQGRLLAERRGRGIELVASRNKPSFNPEMQTDLYTNVGLPINKPLGEIENIKSLHIALKGDNSWLGVHPSASIQGNTLITKQGAKYLANDRDSSTWSFDRTSEQVKALLPAIAIEQDPKETVQQLVQFVHNYLYYQPTPTNFTIEEIINNGYGDCTEYTQLLLALLNEQRIPAREVSGYIYLGDEEQRFGGHAWVEVLLDGEWVGVDPTWNLTQTTAGHLPITIPQEKSVSDLDFSVEQIHYK</sequence>
<dbReference type="EMBL" id="BAABFU010000003">
    <property type="protein sequence ID" value="GAA4353557.1"/>
    <property type="molecule type" value="Genomic_DNA"/>
</dbReference>
<dbReference type="Proteomes" id="UP001501294">
    <property type="component" value="Unassembled WGS sequence"/>
</dbReference>
<proteinExistence type="predicted"/>
<keyword evidence="1" id="KW-0812">Transmembrane</keyword>
<protein>
    <recommendedName>
        <fullName evidence="2">Transglutaminase-like domain-containing protein</fullName>
    </recommendedName>
</protein>
<dbReference type="Pfam" id="PF01841">
    <property type="entry name" value="Transglut_core"/>
    <property type="match status" value="1"/>
</dbReference>
<evidence type="ECO:0000313" key="4">
    <source>
        <dbReference type="Proteomes" id="UP001501294"/>
    </source>
</evidence>